<sequence>MFIDSNDYNLSPRILNDIYVILNGEKAENNPDQNTDSLKLYSITNKSFTNKGFIAKNRLFFGSTGMFKTSDEKTSTLPISLERKKKIPNNYFGYAFYMKMDSNLCYFNQALQIIFHCPIIYKLINK</sequence>
<evidence type="ECO:0000313" key="1">
    <source>
        <dbReference type="EMBL" id="KAK8882217.1"/>
    </source>
</evidence>
<proteinExistence type="predicted"/>
<dbReference type="EMBL" id="JAPFFF010000009">
    <property type="protein sequence ID" value="KAK8882217.1"/>
    <property type="molecule type" value="Genomic_DNA"/>
</dbReference>
<organism evidence="1 2">
    <name type="scientific">Tritrichomonas musculus</name>
    <dbReference type="NCBI Taxonomy" id="1915356"/>
    <lineage>
        <taxon>Eukaryota</taxon>
        <taxon>Metamonada</taxon>
        <taxon>Parabasalia</taxon>
        <taxon>Tritrichomonadida</taxon>
        <taxon>Tritrichomonadidae</taxon>
        <taxon>Tritrichomonas</taxon>
    </lineage>
</organism>
<keyword evidence="2" id="KW-1185">Reference proteome</keyword>
<reference evidence="1 2" key="1">
    <citation type="submission" date="2024-04" db="EMBL/GenBank/DDBJ databases">
        <title>Tritrichomonas musculus Genome.</title>
        <authorList>
            <person name="Alves-Ferreira E."/>
            <person name="Grigg M."/>
            <person name="Lorenzi H."/>
            <person name="Galac M."/>
        </authorList>
    </citation>
    <scope>NUCLEOTIDE SEQUENCE [LARGE SCALE GENOMIC DNA]</scope>
    <source>
        <strain evidence="1 2">EAF2021</strain>
    </source>
</reference>
<evidence type="ECO:0000313" key="2">
    <source>
        <dbReference type="Proteomes" id="UP001470230"/>
    </source>
</evidence>
<comment type="caution">
    <text evidence="1">The sequence shown here is derived from an EMBL/GenBank/DDBJ whole genome shotgun (WGS) entry which is preliminary data.</text>
</comment>
<accession>A0ABR2JTL6</accession>
<name>A0ABR2JTL6_9EUKA</name>
<dbReference type="Proteomes" id="UP001470230">
    <property type="component" value="Unassembled WGS sequence"/>
</dbReference>
<protein>
    <submittedName>
        <fullName evidence="1">Uncharacterized protein</fullName>
    </submittedName>
</protein>
<gene>
    <name evidence="1" type="ORF">M9Y10_044858</name>
</gene>